<evidence type="ECO:0000313" key="3">
    <source>
        <dbReference type="Proteomes" id="UP001642484"/>
    </source>
</evidence>
<protein>
    <submittedName>
        <fullName evidence="2">Uncharacterized protein</fullName>
    </submittedName>
</protein>
<name>A0ABP0PB76_9DINO</name>
<feature type="compositionally biased region" description="Basic and acidic residues" evidence="1">
    <location>
        <begin position="1"/>
        <end position="11"/>
    </location>
</feature>
<sequence length="181" mass="18863">RVVFEGAKELSARSLSGGRPPGDQSASTRIPGQCDLSPDLLSAVAELCLLLVHHCLEQRRADVCGFRAALLGGRRDAFSQHLAHTQPLTDVDRRAFGVPGAVAGLAAGHQSLRGQGDGPGRGPRALLYVRAGLQADPAGWRARSGLWVGSEAGGSAMDPEAVVFPLGTRRLLMPGAFGVPL</sequence>
<comment type="caution">
    <text evidence="2">The sequence shown here is derived from an EMBL/GenBank/DDBJ whole genome shotgun (WGS) entry which is preliminary data.</text>
</comment>
<accession>A0ABP0PB76</accession>
<evidence type="ECO:0000256" key="1">
    <source>
        <dbReference type="SAM" id="MobiDB-lite"/>
    </source>
</evidence>
<gene>
    <name evidence="2" type="ORF">CCMP2556_LOCUS35867</name>
</gene>
<evidence type="ECO:0000313" key="2">
    <source>
        <dbReference type="EMBL" id="CAK9072921.1"/>
    </source>
</evidence>
<dbReference type="EMBL" id="CAXAMN010022807">
    <property type="protein sequence ID" value="CAK9072921.1"/>
    <property type="molecule type" value="Genomic_DNA"/>
</dbReference>
<feature type="region of interest" description="Disordered" evidence="1">
    <location>
        <begin position="1"/>
        <end position="29"/>
    </location>
</feature>
<reference evidence="2 3" key="1">
    <citation type="submission" date="2024-02" db="EMBL/GenBank/DDBJ databases">
        <authorList>
            <person name="Chen Y."/>
            <person name="Shah S."/>
            <person name="Dougan E. K."/>
            <person name="Thang M."/>
            <person name="Chan C."/>
        </authorList>
    </citation>
    <scope>NUCLEOTIDE SEQUENCE [LARGE SCALE GENOMIC DNA]</scope>
</reference>
<feature type="non-terminal residue" evidence="2">
    <location>
        <position position="1"/>
    </location>
</feature>
<dbReference type="Proteomes" id="UP001642484">
    <property type="component" value="Unassembled WGS sequence"/>
</dbReference>
<organism evidence="2 3">
    <name type="scientific">Durusdinium trenchii</name>
    <dbReference type="NCBI Taxonomy" id="1381693"/>
    <lineage>
        <taxon>Eukaryota</taxon>
        <taxon>Sar</taxon>
        <taxon>Alveolata</taxon>
        <taxon>Dinophyceae</taxon>
        <taxon>Suessiales</taxon>
        <taxon>Symbiodiniaceae</taxon>
        <taxon>Durusdinium</taxon>
    </lineage>
</organism>
<keyword evidence="3" id="KW-1185">Reference proteome</keyword>
<proteinExistence type="predicted"/>